<organism evidence="2 3">
    <name type="scientific">Ditylenchus dipsaci</name>
    <dbReference type="NCBI Taxonomy" id="166011"/>
    <lineage>
        <taxon>Eukaryota</taxon>
        <taxon>Metazoa</taxon>
        <taxon>Ecdysozoa</taxon>
        <taxon>Nematoda</taxon>
        <taxon>Chromadorea</taxon>
        <taxon>Rhabditida</taxon>
        <taxon>Tylenchina</taxon>
        <taxon>Tylenchomorpha</taxon>
        <taxon>Sphaerularioidea</taxon>
        <taxon>Anguinidae</taxon>
        <taxon>Anguininae</taxon>
        <taxon>Ditylenchus</taxon>
    </lineage>
</organism>
<protein>
    <submittedName>
        <fullName evidence="3">Uncharacterized protein</fullName>
    </submittedName>
</protein>
<dbReference type="Proteomes" id="UP000887574">
    <property type="component" value="Unplaced"/>
</dbReference>
<evidence type="ECO:0000313" key="3">
    <source>
        <dbReference type="WBParaSite" id="jg16767"/>
    </source>
</evidence>
<feature type="compositionally biased region" description="Polar residues" evidence="1">
    <location>
        <begin position="110"/>
        <end position="119"/>
    </location>
</feature>
<dbReference type="WBParaSite" id="jg16767">
    <property type="protein sequence ID" value="jg16767"/>
    <property type="gene ID" value="jg16767"/>
</dbReference>
<feature type="compositionally biased region" description="Basic and acidic residues" evidence="1">
    <location>
        <begin position="136"/>
        <end position="147"/>
    </location>
</feature>
<accession>A0A915D8U0</accession>
<keyword evidence="2" id="KW-1185">Reference proteome</keyword>
<evidence type="ECO:0000256" key="1">
    <source>
        <dbReference type="SAM" id="MobiDB-lite"/>
    </source>
</evidence>
<sequence>MWKISPSTEKVVVDSSSGESQRIPLHYLDLFATDKYLCDDDNLSLDEYELLESTTPRTSPISELLHLIKGRKRHCSPSVSTRRVLENRPFNSRSRDTFIKRDHKRHHSSTTKMSQSSRGQARIPEKARTRRLKRSPLRDIRSYKQIS</sequence>
<feature type="region of interest" description="Disordered" evidence="1">
    <location>
        <begin position="76"/>
        <end position="147"/>
    </location>
</feature>
<dbReference type="AlphaFoldDB" id="A0A915D8U0"/>
<reference evidence="3" key="1">
    <citation type="submission" date="2022-11" db="UniProtKB">
        <authorList>
            <consortium name="WormBaseParasite"/>
        </authorList>
    </citation>
    <scope>IDENTIFICATION</scope>
</reference>
<proteinExistence type="predicted"/>
<evidence type="ECO:0000313" key="2">
    <source>
        <dbReference type="Proteomes" id="UP000887574"/>
    </source>
</evidence>
<name>A0A915D8U0_9BILA</name>